<reference evidence="1" key="1">
    <citation type="journal article" date="2014" name="Int. J. Syst. Evol. Microbiol.">
        <title>Complete genome sequence of Corynebacterium casei LMG S-19264T (=DSM 44701T), isolated from a smear-ripened cheese.</title>
        <authorList>
            <consortium name="US DOE Joint Genome Institute (JGI-PGF)"/>
            <person name="Walter F."/>
            <person name="Albersmeier A."/>
            <person name="Kalinowski J."/>
            <person name="Ruckert C."/>
        </authorList>
    </citation>
    <scope>NUCLEOTIDE SEQUENCE</scope>
    <source>
        <strain evidence="1">CGMCC 1.15179</strain>
    </source>
</reference>
<evidence type="ECO:0000313" key="1">
    <source>
        <dbReference type="EMBL" id="GGE03555.1"/>
    </source>
</evidence>
<evidence type="ECO:0008006" key="3">
    <source>
        <dbReference type="Google" id="ProtNLM"/>
    </source>
</evidence>
<organism evidence="1 2">
    <name type="scientific">Marinithermofilum abyssi</name>
    <dbReference type="NCBI Taxonomy" id="1571185"/>
    <lineage>
        <taxon>Bacteria</taxon>
        <taxon>Bacillati</taxon>
        <taxon>Bacillota</taxon>
        <taxon>Bacilli</taxon>
        <taxon>Bacillales</taxon>
        <taxon>Thermoactinomycetaceae</taxon>
        <taxon>Marinithermofilum</taxon>
    </lineage>
</organism>
<dbReference type="RefSeq" id="WP_229751696.1">
    <property type="nucleotide sequence ID" value="NZ_BMHQ01000001.1"/>
</dbReference>
<gene>
    <name evidence="1" type="ORF">GCM10011571_00510</name>
</gene>
<protein>
    <recommendedName>
        <fullName evidence="3">DUF2935 domain-containing protein</fullName>
    </recommendedName>
</protein>
<dbReference type="Pfam" id="PF11155">
    <property type="entry name" value="DUF2935"/>
    <property type="match status" value="2"/>
</dbReference>
<reference evidence="1" key="2">
    <citation type="submission" date="2020-09" db="EMBL/GenBank/DDBJ databases">
        <authorList>
            <person name="Sun Q."/>
            <person name="Zhou Y."/>
        </authorList>
    </citation>
    <scope>NUCLEOTIDE SEQUENCE</scope>
    <source>
        <strain evidence="1">CGMCC 1.15179</strain>
    </source>
</reference>
<dbReference type="SUPFAM" id="SSF158430">
    <property type="entry name" value="Bacillus cereus metalloprotein-like"/>
    <property type="match status" value="2"/>
</dbReference>
<dbReference type="Proteomes" id="UP000625210">
    <property type="component" value="Unassembled WGS sequence"/>
</dbReference>
<dbReference type="Gene3D" id="1.20.1260.120">
    <property type="entry name" value="Protein of unknown function DUF2935"/>
    <property type="match status" value="1"/>
</dbReference>
<proteinExistence type="predicted"/>
<evidence type="ECO:0000313" key="2">
    <source>
        <dbReference type="Proteomes" id="UP000625210"/>
    </source>
</evidence>
<sequence>MDSSGYETCAAFEHRFWLQVLGDHGRFLADALAPKEQREWTRAVQYVQVFDQLRNEAKQAASVQSYMLLSRQAWQWTQSIRSFKLYLLHRQLTSSISIGFTPTFINHMVNEAEEYLRVLCYLMKGKCPPAEHALHHHFVWLLDAAGHAGAITDTMDTVEKELKKRGMRFNKHFEQFYLKAVEMAGYLRTCVTQFPALHRFNRQVKLELALFRRFLNELEELRLDREALGTLTPLMADHMAREECYYLTKLALSTGIQPPQCDAFS</sequence>
<comment type="caution">
    <text evidence="1">The sequence shown here is derived from an EMBL/GenBank/DDBJ whole genome shotgun (WGS) entry which is preliminary data.</text>
</comment>
<name>A0A8J2Y8F8_9BACL</name>
<accession>A0A8J2Y8F8</accession>
<dbReference type="AlphaFoldDB" id="A0A8J2Y8F8"/>
<dbReference type="EMBL" id="BMHQ01000001">
    <property type="protein sequence ID" value="GGE03555.1"/>
    <property type="molecule type" value="Genomic_DNA"/>
</dbReference>
<keyword evidence="2" id="KW-1185">Reference proteome</keyword>
<dbReference type="InterPro" id="IPR021328">
    <property type="entry name" value="CotB-like"/>
</dbReference>